<dbReference type="EMBL" id="LVJE01000010">
    <property type="protein sequence ID" value="OAB29182.1"/>
    <property type="molecule type" value="Genomic_DNA"/>
</dbReference>
<evidence type="ECO:0000313" key="2">
    <source>
        <dbReference type="Proteomes" id="UP000077164"/>
    </source>
</evidence>
<dbReference type="Proteomes" id="UP000077164">
    <property type="component" value="Unassembled WGS sequence"/>
</dbReference>
<sequence>MNNELVGPTIYQITKIILFFYRLKIDRTSYPNPPCFRISKMFEKKASIPNINWLFNNYNNI</sequence>
<organism evidence="1 2">
    <name type="scientific">Flavobacterium fryxellicola</name>
    <dbReference type="NCBI Taxonomy" id="249352"/>
    <lineage>
        <taxon>Bacteria</taxon>
        <taxon>Pseudomonadati</taxon>
        <taxon>Bacteroidota</taxon>
        <taxon>Flavobacteriia</taxon>
        <taxon>Flavobacteriales</taxon>
        <taxon>Flavobacteriaceae</taxon>
        <taxon>Flavobacterium</taxon>
    </lineage>
</organism>
<evidence type="ECO:0000313" key="1">
    <source>
        <dbReference type="EMBL" id="OAB29182.1"/>
    </source>
</evidence>
<proteinExistence type="predicted"/>
<dbReference type="AlphaFoldDB" id="A0A167YAH7"/>
<reference evidence="1 2" key="1">
    <citation type="submission" date="2016-03" db="EMBL/GenBank/DDBJ databases">
        <title>Draft genome sequence of Flavobacterium fryxellicola DSM 16209.</title>
        <authorList>
            <person name="Shin S.-K."/>
            <person name="Yi H."/>
        </authorList>
    </citation>
    <scope>NUCLEOTIDE SEQUENCE [LARGE SCALE GENOMIC DNA]</scope>
    <source>
        <strain evidence="1 2">DSM 16209</strain>
    </source>
</reference>
<dbReference type="STRING" id="249352.SAMN05444395_10229"/>
<accession>A0A167YAH7</accession>
<name>A0A167YAH7_9FLAO</name>
<keyword evidence="2" id="KW-1185">Reference proteome</keyword>
<protein>
    <submittedName>
        <fullName evidence="1">Uncharacterized protein</fullName>
    </submittedName>
</protein>
<gene>
    <name evidence="1" type="ORF">FBFR_07010</name>
</gene>
<comment type="caution">
    <text evidence="1">The sequence shown here is derived from an EMBL/GenBank/DDBJ whole genome shotgun (WGS) entry which is preliminary data.</text>
</comment>